<gene>
    <name evidence="2" type="ORF">C6I21_02345</name>
</gene>
<organism evidence="2 3">
    <name type="scientific">Alkalicoccus urumqiensis</name>
    <name type="common">Bacillus urumqiensis</name>
    <dbReference type="NCBI Taxonomy" id="1548213"/>
    <lineage>
        <taxon>Bacteria</taxon>
        <taxon>Bacillati</taxon>
        <taxon>Bacillota</taxon>
        <taxon>Bacilli</taxon>
        <taxon>Bacillales</taxon>
        <taxon>Bacillaceae</taxon>
        <taxon>Alkalicoccus</taxon>
    </lineage>
</organism>
<dbReference type="EMBL" id="PVNS01000002">
    <property type="protein sequence ID" value="PRO66782.1"/>
    <property type="molecule type" value="Genomic_DNA"/>
</dbReference>
<protein>
    <recommendedName>
        <fullName evidence="1">Helicase Helix-turn-helix domain-containing protein</fullName>
    </recommendedName>
</protein>
<dbReference type="OrthoDB" id="2354672at2"/>
<sequence length="348" mass="39791">MDRLLLHIFMHMNGQRSISGPVHILKGKRSSQTIQDIHLFRLHKWAGLLRHTSYGTLWEQAQRLRDQGFIEPISSTVDSVTQSGLDAESVSRKVFENVRLSGWKYEWEGHTDDCWRTLNLLIQTASHLKAGRKQFIPVYADTTAKQNVRSLFREASAEQIAEGLYEWLYRELLKRSRSDAELFTDSLSGPDRSGKTLGQMTSSGEVPFHTWLRFRSILHDLIESGGPESPECLNTLFKQWKQKKELTRSAEKTRELFMAGYDLQQIAAERRLKVSTIEDHFVEMAASDPEFPVDVYAAAELQREILQAASTSGGRLRDIRERIGEKADYFQIRLVLSSRTGKGGTAYL</sequence>
<dbReference type="Proteomes" id="UP000243650">
    <property type="component" value="Unassembled WGS sequence"/>
</dbReference>
<dbReference type="Pfam" id="PF14493">
    <property type="entry name" value="HTH_40"/>
    <property type="match status" value="1"/>
</dbReference>
<dbReference type="RefSeq" id="WP_105957818.1">
    <property type="nucleotide sequence ID" value="NZ_PVNS01000002.1"/>
</dbReference>
<feature type="domain" description="Helicase Helix-turn-helix" evidence="1">
    <location>
        <begin position="249"/>
        <end position="336"/>
    </location>
</feature>
<evidence type="ECO:0000313" key="3">
    <source>
        <dbReference type="Proteomes" id="UP000243650"/>
    </source>
</evidence>
<reference evidence="2 3" key="1">
    <citation type="submission" date="2018-03" db="EMBL/GenBank/DDBJ databases">
        <title>Bacillus urumqiensis sp. nov., a moderately haloalkaliphilic bacterium isolated from a salt lake.</title>
        <authorList>
            <person name="Zhao B."/>
            <person name="Liao Z."/>
        </authorList>
    </citation>
    <scope>NUCLEOTIDE SEQUENCE [LARGE SCALE GENOMIC DNA]</scope>
    <source>
        <strain evidence="2 3">BZ-SZ-XJ18</strain>
    </source>
</reference>
<keyword evidence="3" id="KW-1185">Reference proteome</keyword>
<evidence type="ECO:0000313" key="2">
    <source>
        <dbReference type="EMBL" id="PRO66782.1"/>
    </source>
</evidence>
<name>A0A2P6MKF9_ALKUR</name>
<accession>A0A2P6MKF9</accession>
<evidence type="ECO:0000259" key="1">
    <source>
        <dbReference type="Pfam" id="PF14493"/>
    </source>
</evidence>
<comment type="caution">
    <text evidence="2">The sequence shown here is derived from an EMBL/GenBank/DDBJ whole genome shotgun (WGS) entry which is preliminary data.</text>
</comment>
<dbReference type="AlphaFoldDB" id="A0A2P6MKF9"/>
<proteinExistence type="predicted"/>
<dbReference type="InterPro" id="IPR029491">
    <property type="entry name" value="Helicase_HTH"/>
</dbReference>